<dbReference type="InterPro" id="IPR016163">
    <property type="entry name" value="Ald_DH_C"/>
</dbReference>
<sequence length="173" mass="18346">VVLNAKMRRPGVCGAAETLLIDKAAANTQLKPLVTMLLDAGCEVRGDADIQGADARVKPVSDEDWGTEYEDAIISAKLVNGLDDAIAHIERYGSHHTDAIVTEDAKAAEKFLNEVDSAIVLHNASTQFADGGEFGFGAEIGIATGKFHARGPVGAEQLTSFKYRVHGTGQTRP</sequence>
<dbReference type="AlphaFoldDB" id="A0A7C9VLT5"/>
<evidence type="ECO:0000256" key="1">
    <source>
        <dbReference type="ARBA" id="ARBA00023002"/>
    </source>
</evidence>
<dbReference type="InterPro" id="IPR020593">
    <property type="entry name" value="G-glutamylP_reductase_CS"/>
</dbReference>
<name>A0A7C9VLT5_9BRAD</name>
<organism evidence="2 3">
    <name type="scientific">Candidatus Afipia apatlaquensis</name>
    <dbReference type="NCBI Taxonomy" id="2712852"/>
    <lineage>
        <taxon>Bacteria</taxon>
        <taxon>Pseudomonadati</taxon>
        <taxon>Pseudomonadota</taxon>
        <taxon>Alphaproteobacteria</taxon>
        <taxon>Hyphomicrobiales</taxon>
        <taxon>Nitrobacteraceae</taxon>
        <taxon>Afipia</taxon>
    </lineage>
</organism>
<dbReference type="SUPFAM" id="SSF53720">
    <property type="entry name" value="ALDH-like"/>
    <property type="match status" value="1"/>
</dbReference>
<dbReference type="EC" id="1.2.1.41" evidence="2"/>
<reference evidence="2" key="1">
    <citation type="submission" date="2020-02" db="EMBL/GenBank/DDBJ databases">
        <title>Draft genome sequence of Candidatus Afipia apatlaquensis IBT-C3, a potential strain for decolorization of textile dyes.</title>
        <authorList>
            <person name="Sanchez-Reyes A."/>
            <person name="Breton-Deval L."/>
            <person name="Mangelson H."/>
            <person name="Sanchez-Flores A."/>
        </authorList>
    </citation>
    <scope>NUCLEOTIDE SEQUENCE [LARGE SCALE GENOMIC DNA]</scope>
    <source>
        <strain evidence="2">IBT-C3</strain>
    </source>
</reference>
<dbReference type="PROSITE" id="PS01223">
    <property type="entry name" value="PROA"/>
    <property type="match status" value="1"/>
</dbReference>
<dbReference type="Proteomes" id="UP000480266">
    <property type="component" value="Unassembled WGS sequence"/>
</dbReference>
<comment type="caution">
    <text evidence="2">The sequence shown here is derived from an EMBL/GenBank/DDBJ whole genome shotgun (WGS) entry which is preliminary data.</text>
</comment>
<keyword evidence="1 2" id="KW-0560">Oxidoreductase</keyword>
<gene>
    <name evidence="2" type="primary">proA</name>
    <name evidence="2" type="ORF">G4V63_15880</name>
</gene>
<dbReference type="GO" id="GO:0004350">
    <property type="term" value="F:glutamate-5-semialdehyde dehydrogenase activity"/>
    <property type="evidence" value="ECO:0007669"/>
    <property type="project" value="UniProtKB-EC"/>
</dbReference>
<dbReference type="PANTHER" id="PTHR11063:SF8">
    <property type="entry name" value="DELTA-1-PYRROLINE-5-CARBOXYLATE SYNTHASE"/>
    <property type="match status" value="1"/>
</dbReference>
<accession>A0A7C9VLT5</accession>
<feature type="non-terminal residue" evidence="2">
    <location>
        <position position="1"/>
    </location>
</feature>
<proteinExistence type="predicted"/>
<protein>
    <submittedName>
        <fullName evidence="2">Gamma-glutamyl-phosphate reductase</fullName>
        <ecNumber evidence="2">1.2.1.41</ecNumber>
    </submittedName>
</protein>
<keyword evidence="3" id="KW-1185">Reference proteome</keyword>
<evidence type="ECO:0000313" key="2">
    <source>
        <dbReference type="EMBL" id="NGX96635.1"/>
    </source>
</evidence>
<dbReference type="EMBL" id="JAAMRR010000810">
    <property type="protein sequence ID" value="NGX96635.1"/>
    <property type="molecule type" value="Genomic_DNA"/>
</dbReference>
<evidence type="ECO:0000313" key="3">
    <source>
        <dbReference type="Proteomes" id="UP000480266"/>
    </source>
</evidence>
<dbReference type="Gene3D" id="3.40.605.10">
    <property type="entry name" value="Aldehyde Dehydrogenase, Chain A, domain 1"/>
    <property type="match status" value="1"/>
</dbReference>
<dbReference type="PANTHER" id="PTHR11063">
    <property type="entry name" value="GLUTAMATE SEMIALDEHYDE DEHYDROGENASE"/>
    <property type="match status" value="1"/>
</dbReference>
<dbReference type="InterPro" id="IPR016162">
    <property type="entry name" value="Ald_DH_N"/>
</dbReference>
<dbReference type="InterPro" id="IPR016161">
    <property type="entry name" value="Ald_DH/histidinol_DH"/>
</dbReference>
<dbReference type="Gene3D" id="3.40.309.10">
    <property type="entry name" value="Aldehyde Dehydrogenase, Chain A, domain 2"/>
    <property type="match status" value="1"/>
</dbReference>